<dbReference type="SUPFAM" id="SSF56925">
    <property type="entry name" value="OMPA-like"/>
    <property type="match status" value="1"/>
</dbReference>
<dbReference type="PROSITE" id="PS51257">
    <property type="entry name" value="PROKAR_LIPOPROTEIN"/>
    <property type="match status" value="1"/>
</dbReference>
<dbReference type="Pfam" id="PF08308">
    <property type="entry name" value="PEGA"/>
    <property type="match status" value="1"/>
</dbReference>
<reference evidence="3" key="1">
    <citation type="submission" date="2021-04" db="EMBL/GenBank/DDBJ databases">
        <authorList>
            <person name="Postec A."/>
        </authorList>
    </citation>
    <scope>NUCLEOTIDE SEQUENCE</scope>
    <source>
        <strain evidence="3">F1F22</strain>
    </source>
</reference>
<dbReference type="KEGG" id="taqu:KDW03_10245"/>
<keyword evidence="4" id="KW-1185">Reference proteome</keyword>
<dbReference type="Pfam" id="PF17680">
    <property type="entry name" value="FlgO"/>
    <property type="match status" value="1"/>
</dbReference>
<dbReference type="InterPro" id="IPR041215">
    <property type="entry name" value="FlgO_dom"/>
</dbReference>
<feature type="domain" description="PEGA" evidence="1">
    <location>
        <begin position="166"/>
        <end position="232"/>
    </location>
</feature>
<dbReference type="InterPro" id="IPR013229">
    <property type="entry name" value="PEGA"/>
</dbReference>
<dbReference type="EMBL" id="CP073355">
    <property type="protein sequence ID" value="URA09849.1"/>
    <property type="molecule type" value="Genomic_DNA"/>
</dbReference>
<organism evidence="3 4">
    <name type="scientific">Thermospira aquatica</name>
    <dbReference type="NCBI Taxonomy" id="2828656"/>
    <lineage>
        <taxon>Bacteria</taxon>
        <taxon>Pseudomonadati</taxon>
        <taxon>Spirochaetota</taxon>
        <taxon>Spirochaetia</taxon>
        <taxon>Brevinematales</taxon>
        <taxon>Thermospiraceae</taxon>
        <taxon>Thermospira</taxon>
    </lineage>
</organism>
<evidence type="ECO:0000259" key="1">
    <source>
        <dbReference type="Pfam" id="PF08308"/>
    </source>
</evidence>
<reference evidence="3" key="2">
    <citation type="submission" date="2022-06" db="EMBL/GenBank/DDBJ databases">
        <title>Thermospira aquatica gen. nov., sp. nov.</title>
        <authorList>
            <person name="Ben Ali Gam Z."/>
            <person name="Labat M."/>
        </authorList>
    </citation>
    <scope>NUCLEOTIDE SEQUENCE</scope>
    <source>
        <strain evidence="3">F1F22</strain>
    </source>
</reference>
<proteinExistence type="predicted"/>
<gene>
    <name evidence="3" type="ORF">KDW03_10245</name>
</gene>
<evidence type="ECO:0000259" key="2">
    <source>
        <dbReference type="Pfam" id="PF17680"/>
    </source>
</evidence>
<sequence>MRRKVLLWVWIAFACLTLGFSANQKTLAILDLKNLSPQTGYDFLSSSLAESFVAVFSKNPALKLVERQQLRSVIQEHKLVLTGLVEADVSNSLRIGELVAAQYLLVGSYTVVKDRVEVNARLVDVSSGVILVAEKTQAPLGDQLFAAVQEMAEKMNLTISESAVGYLSLETTPSGAEVRIGNDILGYTPLSRRIVTPGKYELTVTLKGYDVYRSMVTIKTNETTVVRCTLTKQMGEVRPLRSTFGIHFVPLLSYNTYQPFFNAGLIEYLNKGFIFGFEYGGNLIVHTYSTNLPGNKTFEEIRSLYYHRLDLLAKYAFFYQSRYFSPYVGGGIGAIFAIDKGIDFGDVRFYSKILAGVTIFPTSFISPYLELCYFTTTPSVTTIRYRVVNLFGDYNVAEMSVTMRDLSLGVGLQIAY</sequence>
<feature type="domain" description="FlgO" evidence="2">
    <location>
        <begin position="94"/>
        <end position="140"/>
    </location>
</feature>
<dbReference type="InterPro" id="IPR011250">
    <property type="entry name" value="OMP/PagP_B-barrel"/>
</dbReference>
<evidence type="ECO:0000313" key="3">
    <source>
        <dbReference type="EMBL" id="URA09849.1"/>
    </source>
</evidence>
<name>A0AAX3BCV4_9SPIR</name>
<evidence type="ECO:0000313" key="4">
    <source>
        <dbReference type="Proteomes" id="UP001056539"/>
    </source>
</evidence>
<dbReference type="RefSeq" id="WP_271434981.1">
    <property type="nucleotide sequence ID" value="NZ_CP073355.1"/>
</dbReference>
<dbReference type="Proteomes" id="UP001056539">
    <property type="component" value="Chromosome"/>
</dbReference>
<accession>A0AAX3BCV4</accession>
<protein>
    <submittedName>
        <fullName evidence="3">PEGA domain-containing protein</fullName>
    </submittedName>
</protein>
<dbReference type="AlphaFoldDB" id="A0AAX3BCV4"/>
<dbReference type="Gene3D" id="3.40.50.10610">
    <property type="entry name" value="ABC-type transport auxiliary lipoprotein component"/>
    <property type="match status" value="1"/>
</dbReference>